<dbReference type="GO" id="GO:0008168">
    <property type="term" value="F:methyltransferase activity"/>
    <property type="evidence" value="ECO:0007669"/>
    <property type="project" value="UniProtKB-KW"/>
</dbReference>
<feature type="domain" description="Type II methyltransferase M.TaqI-like" evidence="6">
    <location>
        <begin position="428"/>
        <end position="689"/>
    </location>
</feature>
<dbReference type="SUPFAM" id="SSF53335">
    <property type="entry name" value="S-adenosyl-L-methionine-dependent methyltransferases"/>
    <property type="match status" value="1"/>
</dbReference>
<evidence type="ECO:0000313" key="7">
    <source>
        <dbReference type="EMBL" id="MDN5214725.1"/>
    </source>
</evidence>
<keyword evidence="3" id="KW-0808">Transferase</keyword>
<dbReference type="Gene3D" id="3.40.50.150">
    <property type="entry name" value="Vaccinia Virus protein VP39"/>
    <property type="match status" value="1"/>
</dbReference>
<name>A0ABT8LAE6_9BACT</name>
<comment type="catalytic activity">
    <reaction evidence="5">
        <text>a 2'-deoxyadenosine in DNA + S-adenosyl-L-methionine = an N(6)-methyl-2'-deoxyadenosine in DNA + S-adenosyl-L-homocysteine + H(+)</text>
        <dbReference type="Rhea" id="RHEA:15197"/>
        <dbReference type="Rhea" id="RHEA-COMP:12418"/>
        <dbReference type="Rhea" id="RHEA-COMP:12419"/>
        <dbReference type="ChEBI" id="CHEBI:15378"/>
        <dbReference type="ChEBI" id="CHEBI:57856"/>
        <dbReference type="ChEBI" id="CHEBI:59789"/>
        <dbReference type="ChEBI" id="CHEBI:90615"/>
        <dbReference type="ChEBI" id="CHEBI:90616"/>
        <dbReference type="EC" id="2.1.1.72"/>
    </reaction>
</comment>
<dbReference type="InterPro" id="IPR050953">
    <property type="entry name" value="N4_N6_ade-DNA_methylase"/>
</dbReference>
<keyword evidence="4" id="KW-0949">S-adenosyl-L-methionine</keyword>
<evidence type="ECO:0000259" key="6">
    <source>
        <dbReference type="Pfam" id="PF07669"/>
    </source>
</evidence>
<dbReference type="PANTHER" id="PTHR33841">
    <property type="entry name" value="DNA METHYLTRANSFERASE YEEA-RELATED"/>
    <property type="match status" value="1"/>
</dbReference>
<dbReference type="GO" id="GO:0032259">
    <property type="term" value="P:methylation"/>
    <property type="evidence" value="ECO:0007669"/>
    <property type="project" value="UniProtKB-KW"/>
</dbReference>
<dbReference type="EC" id="2.1.1.72" evidence="1"/>
<evidence type="ECO:0000256" key="3">
    <source>
        <dbReference type="ARBA" id="ARBA00022679"/>
    </source>
</evidence>
<evidence type="ECO:0000256" key="5">
    <source>
        <dbReference type="ARBA" id="ARBA00047942"/>
    </source>
</evidence>
<dbReference type="Proteomes" id="UP001172083">
    <property type="component" value="Unassembled WGS sequence"/>
</dbReference>
<dbReference type="EMBL" id="JAUJEB010000005">
    <property type="protein sequence ID" value="MDN5214725.1"/>
    <property type="molecule type" value="Genomic_DNA"/>
</dbReference>
<evidence type="ECO:0000313" key="8">
    <source>
        <dbReference type="Proteomes" id="UP001172083"/>
    </source>
</evidence>
<proteinExistence type="predicted"/>
<accession>A0ABT8LAE6</accession>
<evidence type="ECO:0000256" key="4">
    <source>
        <dbReference type="ARBA" id="ARBA00022691"/>
    </source>
</evidence>
<sequence>MSETRIDIEAAKQSLLDSINLIAAGKNEQVVRDSFTSYLRQIFPDQPKWVVRHIQGSESAVKISKGEKASTGFVDNLVDLSAIEYEGNLTVKSKYETGYNQVKDYCSGLINKGHDPELVIGILSDTVRWYAYEIDLEQLPEGQCTRDNIILNEIEYIDCSTVNDKTAKDLVRFLYTYLGRIGARPVTAYSIAKDLGFDSHFCQVHINSLKASVTKAFEDNPKYADLIAQLWCSFVSYLREEGVSNQFDFVTYVDEYYIQTLGKLICANYIENRALSSDEKELRSILDGTFFENKGLINFVEYDYFGWLTTEPYFTDLLPVATAIQQDLTAYNFKAIPEEDLFGRLMAQLAHRSQRLLLGQEWTPNWLSHQLVSHVSGNIPDTEHLRLIDMCCGSGSMIVETVKIAKSRIEDIEPQASHERKLQLLIQSITGFDIDPLAVILSKINWVLTAMDWLQPLGAHAVSIPVYHADSLFAITPLSNNIDDQDEPVYSLKIAEYSIDLPEYLISPEYSRLFDALVNTSYRVITDNPEEAETRISDSLLEFYYDSIIADLDLEIPDDKKVQILTFLKELITTIDQLNRDGRNGIWAYILRNSFRPGLVAGQFNGVVSNPPWLALSKIADNPYQAILKYKAEAFDIKPPGSSHLHIELATIFLLHAIQKYLIEDAQIGCIVPDTILNGHHHNPFRKFQFFTCSESIAFDVAEIWKVQEHVFKNNAVILFGTKSNPDVSSEQPIPGKLALDDGTLTPTTFYRNRQGERTAWSEQQLSSDASGFYVPANFRQGADIMPRKLLFYETSPSTDDRFLNVKSIDTTTSDIAFTVKDAKKHQSFSISPRLLPEELFFDIITSNLLIPFDLAPVQKALLPIRKNNSGNWEMIPQAEVYGKSASTRNTFQEICSEIDSSNGNISTLFELIDVRGKLSQQVISDEGYIVITGAGGGKVCSAFIALDDYCSGRLIMDQTVYWAQVQTEDEAIYLSGLLNSSAINLIIEDFQPRGAFGKRHVHKLPFGVTPPFDSEQAAHQDVVEKTRALIQEYDSLKTTNEDVGTLLNPNTGALSRRRQKLLQFIQSLTTYNEYEEACRSLYGV</sequence>
<keyword evidence="8" id="KW-1185">Reference proteome</keyword>
<dbReference type="PROSITE" id="PS00092">
    <property type="entry name" value="N6_MTASE"/>
    <property type="match status" value="1"/>
</dbReference>
<gene>
    <name evidence="7" type="ORF">QQ020_21785</name>
</gene>
<dbReference type="InterPro" id="IPR011639">
    <property type="entry name" value="MethylTrfase_TaqI-like_dom"/>
</dbReference>
<dbReference type="PANTHER" id="PTHR33841:SF1">
    <property type="entry name" value="DNA METHYLTRANSFERASE A"/>
    <property type="match status" value="1"/>
</dbReference>
<reference evidence="7" key="1">
    <citation type="submission" date="2023-06" db="EMBL/GenBank/DDBJ databases">
        <title>Genomic of Agaribacillus aureum.</title>
        <authorList>
            <person name="Wang G."/>
        </authorList>
    </citation>
    <scope>NUCLEOTIDE SEQUENCE</scope>
    <source>
        <strain evidence="7">BMA12</strain>
    </source>
</reference>
<organism evidence="7 8">
    <name type="scientific">Agaribacillus aureus</name>
    <dbReference type="NCBI Taxonomy" id="3051825"/>
    <lineage>
        <taxon>Bacteria</taxon>
        <taxon>Pseudomonadati</taxon>
        <taxon>Bacteroidota</taxon>
        <taxon>Cytophagia</taxon>
        <taxon>Cytophagales</taxon>
        <taxon>Splendidivirgaceae</taxon>
        <taxon>Agaribacillus</taxon>
    </lineage>
</organism>
<dbReference type="InterPro" id="IPR029063">
    <property type="entry name" value="SAM-dependent_MTases_sf"/>
</dbReference>
<dbReference type="Pfam" id="PF07669">
    <property type="entry name" value="Eco57I"/>
    <property type="match status" value="1"/>
</dbReference>
<comment type="caution">
    <text evidence="7">The sequence shown here is derived from an EMBL/GenBank/DDBJ whole genome shotgun (WGS) entry which is preliminary data.</text>
</comment>
<dbReference type="RefSeq" id="WP_346760064.1">
    <property type="nucleotide sequence ID" value="NZ_JAUJEB010000005.1"/>
</dbReference>
<evidence type="ECO:0000256" key="2">
    <source>
        <dbReference type="ARBA" id="ARBA00022603"/>
    </source>
</evidence>
<keyword evidence="2 7" id="KW-0489">Methyltransferase</keyword>
<protein>
    <recommendedName>
        <fullName evidence="1">site-specific DNA-methyltransferase (adenine-specific)</fullName>
        <ecNumber evidence="1">2.1.1.72</ecNumber>
    </recommendedName>
</protein>
<evidence type="ECO:0000256" key="1">
    <source>
        <dbReference type="ARBA" id="ARBA00011900"/>
    </source>
</evidence>
<dbReference type="InterPro" id="IPR002052">
    <property type="entry name" value="DNA_methylase_N6_adenine_CS"/>
</dbReference>